<gene>
    <name evidence="1" type="ORF">ACFSRZ_12820</name>
</gene>
<reference evidence="2" key="1">
    <citation type="journal article" date="2019" name="Int. J. Syst. Evol. Microbiol.">
        <title>The Global Catalogue of Microorganisms (GCM) 10K type strain sequencing project: providing services to taxonomists for standard genome sequencing and annotation.</title>
        <authorList>
            <consortium name="The Broad Institute Genomics Platform"/>
            <consortium name="The Broad Institute Genome Sequencing Center for Infectious Disease"/>
            <person name="Wu L."/>
            <person name="Ma J."/>
        </authorList>
    </citation>
    <scope>NUCLEOTIDE SEQUENCE [LARGE SCALE GENOMIC DNA]</scope>
    <source>
        <strain evidence="2">KCTC 52127</strain>
    </source>
</reference>
<dbReference type="GO" id="GO:0051213">
    <property type="term" value="F:dioxygenase activity"/>
    <property type="evidence" value="ECO:0007669"/>
    <property type="project" value="UniProtKB-KW"/>
</dbReference>
<protein>
    <submittedName>
        <fullName evidence="1">Phytanoyl-CoA dioxygenase</fullName>
    </submittedName>
</protein>
<dbReference type="InterPro" id="IPR029063">
    <property type="entry name" value="SAM-dependent_MTases_sf"/>
</dbReference>
<comment type="caution">
    <text evidence="1">The sequence shown here is derived from an EMBL/GenBank/DDBJ whole genome shotgun (WGS) entry which is preliminary data.</text>
</comment>
<accession>A0ABW5LW05</accession>
<evidence type="ECO:0000313" key="2">
    <source>
        <dbReference type="Proteomes" id="UP001597508"/>
    </source>
</evidence>
<proteinExistence type="predicted"/>
<sequence length="326" mass="36827">METTTSAAELGAMAQKLLNADISNNDELLGILNETYQVYQELTGINGKDEDLEHLACIPAETGVALSLNQAAACFLDFRRTTKFLRGFVQAIKDKQKEHPNETIQVFYAGCGPFAPFVTMVAPLFTPEEVQFSLLEINKNSLKIAKKLVSQLELNDYVNNFYEEDAIKFQIPNAEKYHILFSETLDALLNRECYVPILWNMLPQMREDITVVPENVVVKLNFQNDKGEVYGGDVFDVRKTLKETPKTDSMPERFAGTHISLAEADEFDSVILDTAVFIYKEHMLERCEASLSMALQIPIAKPITFKGVDFKYSLKPEPALQMEMTE</sequence>
<organism evidence="1 2">
    <name type="scientific">Pseudotenacibaculum haliotis</name>
    <dbReference type="NCBI Taxonomy" id="1862138"/>
    <lineage>
        <taxon>Bacteria</taxon>
        <taxon>Pseudomonadati</taxon>
        <taxon>Bacteroidota</taxon>
        <taxon>Flavobacteriia</taxon>
        <taxon>Flavobacteriales</taxon>
        <taxon>Flavobacteriaceae</taxon>
        <taxon>Pseudotenacibaculum</taxon>
    </lineage>
</organism>
<evidence type="ECO:0000313" key="1">
    <source>
        <dbReference type="EMBL" id="MFD2568256.1"/>
    </source>
</evidence>
<keyword evidence="1" id="KW-0223">Dioxygenase</keyword>
<dbReference type="EMBL" id="JBHULH010000008">
    <property type="protein sequence ID" value="MFD2568256.1"/>
    <property type="molecule type" value="Genomic_DNA"/>
</dbReference>
<name>A0ABW5LW05_9FLAO</name>
<keyword evidence="2" id="KW-1185">Reference proteome</keyword>
<dbReference type="Proteomes" id="UP001597508">
    <property type="component" value="Unassembled WGS sequence"/>
</dbReference>
<keyword evidence="1" id="KW-0560">Oxidoreductase</keyword>
<dbReference type="Gene3D" id="3.40.50.150">
    <property type="entry name" value="Vaccinia Virus protein VP39"/>
    <property type="match status" value="1"/>
</dbReference>
<dbReference type="RefSeq" id="WP_379666960.1">
    <property type="nucleotide sequence ID" value="NZ_JBHULH010000008.1"/>
</dbReference>